<feature type="region of interest" description="Disordered" evidence="1">
    <location>
        <begin position="91"/>
        <end position="161"/>
    </location>
</feature>
<feature type="compositionally biased region" description="Low complexity" evidence="1">
    <location>
        <begin position="152"/>
        <end position="161"/>
    </location>
</feature>
<protein>
    <submittedName>
        <fullName evidence="2">Uncharacterized protein</fullName>
    </submittedName>
</protein>
<name>A0A2V5HCG6_ASPV1</name>
<dbReference type="EMBL" id="KZ825128">
    <property type="protein sequence ID" value="PYI20092.1"/>
    <property type="molecule type" value="Genomic_DNA"/>
</dbReference>
<feature type="compositionally biased region" description="Basic and acidic residues" evidence="1">
    <location>
        <begin position="106"/>
        <end position="117"/>
    </location>
</feature>
<keyword evidence="3" id="KW-1185">Reference proteome</keyword>
<evidence type="ECO:0000256" key="1">
    <source>
        <dbReference type="SAM" id="MobiDB-lite"/>
    </source>
</evidence>
<sequence>MVIGMLQPCISGYDSPPPVLMLRTRFPDASNVGGTLKFSLVARVPFSTPRAPTRPDLHCMYSTAPHRTATQRILSTTITTNRLILGTMSEFGSQHRQIAPGPSPSKSEKPPSRESSPDRTFPTPSDGSKKRVSMACLACKKSKRKASPPPARATASVCCVG</sequence>
<accession>A0A2V5HCG6</accession>
<reference evidence="2 3" key="1">
    <citation type="submission" date="2018-02" db="EMBL/GenBank/DDBJ databases">
        <title>The genomes of Aspergillus section Nigri reveals drivers in fungal speciation.</title>
        <authorList>
            <consortium name="DOE Joint Genome Institute"/>
            <person name="Vesth T.C."/>
            <person name="Nybo J."/>
            <person name="Theobald S."/>
            <person name="Brandl J."/>
            <person name="Frisvad J.C."/>
            <person name="Nielsen K.F."/>
            <person name="Lyhne E.K."/>
            <person name="Kogle M.E."/>
            <person name="Kuo A."/>
            <person name="Riley R."/>
            <person name="Clum A."/>
            <person name="Nolan M."/>
            <person name="Lipzen A."/>
            <person name="Salamov A."/>
            <person name="Henrissat B."/>
            <person name="Wiebenga A."/>
            <person name="De vries R.P."/>
            <person name="Grigoriev I.V."/>
            <person name="Mortensen U.H."/>
            <person name="Andersen M.R."/>
            <person name="Baker S.E."/>
        </authorList>
    </citation>
    <scope>NUCLEOTIDE SEQUENCE [LARGE SCALE GENOMIC DNA]</scope>
    <source>
        <strain evidence="2 3">CBS 115571</strain>
    </source>
</reference>
<evidence type="ECO:0000313" key="2">
    <source>
        <dbReference type="EMBL" id="PYI20092.1"/>
    </source>
</evidence>
<dbReference type="AlphaFoldDB" id="A0A2V5HCG6"/>
<evidence type="ECO:0000313" key="3">
    <source>
        <dbReference type="Proteomes" id="UP000249829"/>
    </source>
</evidence>
<proteinExistence type="predicted"/>
<dbReference type="Proteomes" id="UP000249829">
    <property type="component" value="Unassembled WGS sequence"/>
</dbReference>
<gene>
    <name evidence="2" type="ORF">BO99DRAFT_118013</name>
</gene>
<organism evidence="2 3">
    <name type="scientific">Aspergillus violaceofuscus (strain CBS 115571)</name>
    <dbReference type="NCBI Taxonomy" id="1450538"/>
    <lineage>
        <taxon>Eukaryota</taxon>
        <taxon>Fungi</taxon>
        <taxon>Dikarya</taxon>
        <taxon>Ascomycota</taxon>
        <taxon>Pezizomycotina</taxon>
        <taxon>Eurotiomycetes</taxon>
        <taxon>Eurotiomycetidae</taxon>
        <taxon>Eurotiales</taxon>
        <taxon>Aspergillaceae</taxon>
        <taxon>Aspergillus</taxon>
    </lineage>
</organism>